<keyword evidence="1" id="KW-0732">Signal</keyword>
<protein>
    <submittedName>
        <fullName evidence="2">Uncharacterized protein</fullName>
    </submittedName>
</protein>
<evidence type="ECO:0000313" key="2">
    <source>
        <dbReference type="EMBL" id="CAG2061763.1"/>
    </source>
</evidence>
<gene>
    <name evidence="2" type="ORF">TPAB3V08_LOCUS8716</name>
</gene>
<feature type="non-terminal residue" evidence="2">
    <location>
        <position position="68"/>
    </location>
</feature>
<feature type="chain" id="PRO_5046415652" evidence="1">
    <location>
        <begin position="26"/>
        <end position="68"/>
    </location>
</feature>
<dbReference type="EMBL" id="CAJPIN010017162">
    <property type="protein sequence ID" value="CAG2061763.1"/>
    <property type="molecule type" value="Genomic_DNA"/>
</dbReference>
<comment type="caution">
    <text evidence="2">The sequence shown here is derived from an EMBL/GenBank/DDBJ whole genome shotgun (WGS) entry which is preliminary data.</text>
</comment>
<reference evidence="2" key="1">
    <citation type="submission" date="2021-03" db="EMBL/GenBank/DDBJ databases">
        <authorList>
            <person name="Tran Van P."/>
        </authorList>
    </citation>
    <scope>NUCLEOTIDE SEQUENCE</scope>
</reference>
<evidence type="ECO:0000313" key="3">
    <source>
        <dbReference type="Proteomes" id="UP001153148"/>
    </source>
</evidence>
<organism evidence="2 3">
    <name type="scientific">Timema podura</name>
    <name type="common">Walking stick</name>
    <dbReference type="NCBI Taxonomy" id="61482"/>
    <lineage>
        <taxon>Eukaryota</taxon>
        <taxon>Metazoa</taxon>
        <taxon>Ecdysozoa</taxon>
        <taxon>Arthropoda</taxon>
        <taxon>Hexapoda</taxon>
        <taxon>Insecta</taxon>
        <taxon>Pterygota</taxon>
        <taxon>Neoptera</taxon>
        <taxon>Polyneoptera</taxon>
        <taxon>Phasmatodea</taxon>
        <taxon>Timematodea</taxon>
        <taxon>Timematoidea</taxon>
        <taxon>Timematidae</taxon>
        <taxon>Timema</taxon>
    </lineage>
</organism>
<evidence type="ECO:0000256" key="1">
    <source>
        <dbReference type="SAM" id="SignalP"/>
    </source>
</evidence>
<dbReference type="Proteomes" id="UP001153148">
    <property type="component" value="Unassembled WGS sequence"/>
</dbReference>
<name>A0ABN7P1F3_TIMPD</name>
<accession>A0ABN7P1F3</accession>
<keyword evidence="3" id="KW-1185">Reference proteome</keyword>
<feature type="signal peptide" evidence="1">
    <location>
        <begin position="1"/>
        <end position="25"/>
    </location>
</feature>
<proteinExistence type="predicted"/>
<sequence>MKPYLHGIFAAVLICLTSLILQGGAREIPQEQDCEWIEDDGNNYSSQISVNGTNSDRKKLCFKLGNLQ</sequence>